<dbReference type="PANTHER" id="PTHR48099:SF5">
    <property type="entry name" value="C-1-TETRAHYDROFOLATE SYNTHASE, CYTOPLASMIC"/>
    <property type="match status" value="1"/>
</dbReference>
<comment type="pathway">
    <text evidence="1">One-carbon metabolism; tetrahydrofolate interconversion.</text>
</comment>
<dbReference type="Pfam" id="PF02882">
    <property type="entry name" value="THF_DHG_CYH_C"/>
    <property type="match status" value="1"/>
</dbReference>
<dbReference type="InterPro" id="IPR036291">
    <property type="entry name" value="NAD(P)-bd_dom_sf"/>
</dbReference>
<dbReference type="EC" id="3.5.4.9" evidence="3"/>
<dbReference type="Gene3D" id="3.40.50.720">
    <property type="entry name" value="NAD(P)-binding Rossmann-like Domain"/>
    <property type="match status" value="1"/>
</dbReference>
<feature type="domain" description="Tetrahydrofolate dehydrogenase/cyclohydrolase NAD(P)-binding" evidence="11">
    <location>
        <begin position="2"/>
        <end position="115"/>
    </location>
</feature>
<dbReference type="GO" id="GO:0004488">
    <property type="term" value="F:methylenetetrahydrofolate dehydrogenase (NADP+) activity"/>
    <property type="evidence" value="ECO:0007669"/>
    <property type="project" value="UniProtKB-EC"/>
</dbReference>
<evidence type="ECO:0000256" key="10">
    <source>
        <dbReference type="ARBA" id="ARBA00023268"/>
    </source>
</evidence>
<accession>A0A820M944</accession>
<sequence length="115" mass="12335">AVLKKDSYLLEGATAVVVGRSKIVGTPMFELLKHNNATVTTCHSKTKNIPEIIKTAEIVVACLGKPKFIQGSWLKEKAVVIDCGITSVQVENGKSRLFGDVDFESCQGIASCITP</sequence>
<evidence type="ECO:0000256" key="3">
    <source>
        <dbReference type="ARBA" id="ARBA00012776"/>
    </source>
</evidence>
<protein>
    <recommendedName>
        <fullName evidence="5">C-1-tetrahydrofolate synthase, cytoplasmic</fullName>
        <ecNumber evidence="4">1.5.1.5</ecNumber>
        <ecNumber evidence="3">3.5.4.9</ecNumber>
    </recommendedName>
</protein>
<evidence type="ECO:0000256" key="6">
    <source>
        <dbReference type="ARBA" id="ARBA00022563"/>
    </source>
</evidence>
<organism evidence="12 13">
    <name type="scientific">Rotaria sordida</name>
    <dbReference type="NCBI Taxonomy" id="392033"/>
    <lineage>
        <taxon>Eukaryota</taxon>
        <taxon>Metazoa</taxon>
        <taxon>Spiralia</taxon>
        <taxon>Gnathifera</taxon>
        <taxon>Rotifera</taxon>
        <taxon>Eurotatoria</taxon>
        <taxon>Bdelloidea</taxon>
        <taxon>Philodinida</taxon>
        <taxon>Philodinidae</taxon>
        <taxon>Rotaria</taxon>
    </lineage>
</organism>
<evidence type="ECO:0000313" key="13">
    <source>
        <dbReference type="Proteomes" id="UP000663836"/>
    </source>
</evidence>
<evidence type="ECO:0000256" key="1">
    <source>
        <dbReference type="ARBA" id="ARBA00004777"/>
    </source>
</evidence>
<comment type="subunit">
    <text evidence="2">Homodimer.</text>
</comment>
<feature type="non-terminal residue" evidence="12">
    <location>
        <position position="1"/>
    </location>
</feature>
<dbReference type="EMBL" id="CAJOBD010056568">
    <property type="protein sequence ID" value="CAF4368745.1"/>
    <property type="molecule type" value="Genomic_DNA"/>
</dbReference>
<reference evidence="12" key="1">
    <citation type="submission" date="2021-02" db="EMBL/GenBank/DDBJ databases">
        <authorList>
            <person name="Nowell W R."/>
        </authorList>
    </citation>
    <scope>NUCLEOTIDE SEQUENCE</scope>
</reference>
<dbReference type="PANTHER" id="PTHR48099">
    <property type="entry name" value="C-1-TETRAHYDROFOLATE SYNTHASE, CYTOPLASMIC-RELATED"/>
    <property type="match status" value="1"/>
</dbReference>
<evidence type="ECO:0000256" key="4">
    <source>
        <dbReference type="ARBA" id="ARBA00012859"/>
    </source>
</evidence>
<keyword evidence="6" id="KW-0554">One-carbon metabolism</keyword>
<name>A0A820M944_9BILA</name>
<evidence type="ECO:0000259" key="11">
    <source>
        <dbReference type="Pfam" id="PF02882"/>
    </source>
</evidence>
<proteinExistence type="predicted"/>
<dbReference type="AlphaFoldDB" id="A0A820M944"/>
<evidence type="ECO:0000313" key="12">
    <source>
        <dbReference type="EMBL" id="CAF4368745.1"/>
    </source>
</evidence>
<evidence type="ECO:0000256" key="2">
    <source>
        <dbReference type="ARBA" id="ARBA00011738"/>
    </source>
</evidence>
<dbReference type="Proteomes" id="UP000663836">
    <property type="component" value="Unassembled WGS sequence"/>
</dbReference>
<feature type="non-terminal residue" evidence="12">
    <location>
        <position position="115"/>
    </location>
</feature>
<keyword evidence="10" id="KW-0511">Multifunctional enzyme</keyword>
<evidence type="ECO:0000256" key="7">
    <source>
        <dbReference type="ARBA" id="ARBA00022801"/>
    </source>
</evidence>
<comment type="caution">
    <text evidence="12">The sequence shown here is derived from an EMBL/GenBank/DDBJ whole genome shotgun (WGS) entry which is preliminary data.</text>
</comment>
<gene>
    <name evidence="12" type="ORF">JBS370_LOCUS42464</name>
</gene>
<evidence type="ECO:0000256" key="5">
    <source>
        <dbReference type="ARBA" id="ARBA00017592"/>
    </source>
</evidence>
<dbReference type="SUPFAM" id="SSF51735">
    <property type="entry name" value="NAD(P)-binding Rossmann-fold domains"/>
    <property type="match status" value="1"/>
</dbReference>
<keyword evidence="8" id="KW-0521">NADP</keyword>
<dbReference type="GO" id="GO:0035999">
    <property type="term" value="P:tetrahydrofolate interconversion"/>
    <property type="evidence" value="ECO:0007669"/>
    <property type="project" value="TreeGrafter"/>
</dbReference>
<dbReference type="EC" id="1.5.1.5" evidence="4"/>
<keyword evidence="7" id="KW-0378">Hydrolase</keyword>
<dbReference type="FunFam" id="3.40.50.720:FF:000006">
    <property type="entry name" value="Bifunctional protein FolD"/>
    <property type="match status" value="1"/>
</dbReference>
<evidence type="ECO:0000256" key="8">
    <source>
        <dbReference type="ARBA" id="ARBA00022857"/>
    </source>
</evidence>
<dbReference type="GO" id="GO:0005829">
    <property type="term" value="C:cytosol"/>
    <property type="evidence" value="ECO:0007669"/>
    <property type="project" value="TreeGrafter"/>
</dbReference>
<dbReference type="InterPro" id="IPR020631">
    <property type="entry name" value="THF_DH/CycHdrlase_NAD-bd_dom"/>
</dbReference>
<evidence type="ECO:0000256" key="9">
    <source>
        <dbReference type="ARBA" id="ARBA00023002"/>
    </source>
</evidence>
<keyword evidence="9" id="KW-0560">Oxidoreductase</keyword>
<dbReference type="InterPro" id="IPR000672">
    <property type="entry name" value="THF_DH/CycHdrlase"/>
</dbReference>
<dbReference type="PRINTS" id="PR00085">
    <property type="entry name" value="THFDHDRGNASE"/>
</dbReference>
<dbReference type="GO" id="GO:0004477">
    <property type="term" value="F:methenyltetrahydrofolate cyclohydrolase activity"/>
    <property type="evidence" value="ECO:0007669"/>
    <property type="project" value="UniProtKB-EC"/>
</dbReference>